<dbReference type="GO" id="GO:0005938">
    <property type="term" value="C:cell cortex"/>
    <property type="evidence" value="ECO:0007669"/>
    <property type="project" value="TreeGrafter"/>
</dbReference>
<evidence type="ECO:0000313" key="5">
    <source>
        <dbReference type="Proteomes" id="UP000750711"/>
    </source>
</evidence>
<dbReference type="AlphaFoldDB" id="A0A9P8LCD9"/>
<dbReference type="Pfam" id="PF00620">
    <property type="entry name" value="RhoGAP"/>
    <property type="match status" value="1"/>
</dbReference>
<dbReference type="InterPro" id="IPR051025">
    <property type="entry name" value="RhoGAP"/>
</dbReference>
<feature type="compositionally biased region" description="Polar residues" evidence="2">
    <location>
        <begin position="440"/>
        <end position="454"/>
    </location>
</feature>
<feature type="compositionally biased region" description="Basic and acidic residues" evidence="2">
    <location>
        <begin position="619"/>
        <end position="633"/>
    </location>
</feature>
<dbReference type="InterPro" id="IPR000198">
    <property type="entry name" value="RhoGAP_dom"/>
</dbReference>
<evidence type="ECO:0000313" key="4">
    <source>
        <dbReference type="EMBL" id="KAH0559597.1"/>
    </source>
</evidence>
<dbReference type="PANTHER" id="PTHR15228">
    <property type="entry name" value="SPERMATHECAL PHYSIOLOGY VARIANT"/>
    <property type="match status" value="1"/>
</dbReference>
<dbReference type="GO" id="GO:0007165">
    <property type="term" value="P:signal transduction"/>
    <property type="evidence" value="ECO:0007669"/>
    <property type="project" value="InterPro"/>
</dbReference>
<feature type="compositionally biased region" description="Polar residues" evidence="2">
    <location>
        <begin position="549"/>
        <end position="564"/>
    </location>
</feature>
<feature type="compositionally biased region" description="Low complexity" evidence="2">
    <location>
        <begin position="651"/>
        <end position="669"/>
    </location>
</feature>
<organism evidence="4 5">
    <name type="scientific">Trichoglossum hirsutum</name>
    <dbReference type="NCBI Taxonomy" id="265104"/>
    <lineage>
        <taxon>Eukaryota</taxon>
        <taxon>Fungi</taxon>
        <taxon>Dikarya</taxon>
        <taxon>Ascomycota</taxon>
        <taxon>Pezizomycotina</taxon>
        <taxon>Geoglossomycetes</taxon>
        <taxon>Geoglossales</taxon>
        <taxon>Geoglossaceae</taxon>
        <taxon>Trichoglossum</taxon>
    </lineage>
</organism>
<dbReference type="SUPFAM" id="SSF48350">
    <property type="entry name" value="GTPase activation domain, GAP"/>
    <property type="match status" value="1"/>
</dbReference>
<accession>A0A9P8LCD9</accession>
<dbReference type="InterPro" id="IPR008936">
    <property type="entry name" value="Rho_GTPase_activation_prot"/>
</dbReference>
<feature type="compositionally biased region" description="Polar residues" evidence="2">
    <location>
        <begin position="680"/>
        <end position="711"/>
    </location>
</feature>
<feature type="compositionally biased region" description="Polar residues" evidence="2">
    <location>
        <begin position="370"/>
        <end position="382"/>
    </location>
</feature>
<comment type="caution">
    <text evidence="4">The sequence shown here is derived from an EMBL/GenBank/DDBJ whole genome shotgun (WGS) entry which is preliminary data.</text>
</comment>
<dbReference type="Gene3D" id="1.10.555.10">
    <property type="entry name" value="Rho GTPase activation protein"/>
    <property type="match status" value="1"/>
</dbReference>
<sequence length="788" mass="84554">MFRRVSFESLSGSIAHMQNQVLEEAPTGIFGVPLQVSIKYANVAISLTDAEGKSFIYGYVPIVVAKCGVFLKEKATDIEGIFRLSGSAKRIKDLQAIFNSPDRYGKGLDWSGYTVHDAANILRRYLNNLPEPIIPLEFYDRFRDPIRNHAMQAVGDTEAQAEDVGDFDNDAAIKVYQQLITQLPPLNRQLLLYILDLLAVFASKSDLNRMTSANLSAIFQPGILSHPTHDMSPAEYRLSQDVLIFLIENQDHFLIGMTGTAADDKTMREVEAGTPRPATPTTPLHGRTKSGIVRSSSNGSAAAEDVRKYGGVRRNVSVSSKHSRHSNGAPSSTGSPYATPHAASTPTIGVHRSNTVPSKKSPALGAARFNKSSDSPMQTPTGLSPLGLPDASPSVFTTESLPTVVDASGDSAIKNDASVPPPSGNPIITVPPQEPEPTPITDTSQEGLSPQNRPSAAHNEQKALTTPIKERHRSSFFSRSPMTESDKKDGRSPNKLKKRRVQGSASQSAQSSNTSLVGQSGESPTPPPAESSQPASAVLPPQHQEQRQLDTTSPLPDLSNTQATPIAEALPQTPHHIRNPVVNQGQQSTPQQSSGATLKPNLSPTPSNRSHSSITSQSDLDRGEDASPKVENKRRSRWRLSQLPQQILPDAGSAALGSNTGAGASATSIGSGGRHKKNPVNESQQNTADPSVDLPSSIQNSESDAAGSSLQTEKRGPLGWIKAKINDRKEEKKERAKSPQPSTEGFGLRKSLQMSREAFSNRGRSVELSRENENGGRADNGGEKANPS</sequence>
<keyword evidence="5" id="KW-1185">Reference proteome</keyword>
<dbReference type="GO" id="GO:0060237">
    <property type="term" value="P:regulation of fungal-type cell wall organization"/>
    <property type="evidence" value="ECO:0007669"/>
    <property type="project" value="TreeGrafter"/>
</dbReference>
<keyword evidence="1" id="KW-0343">GTPase activation</keyword>
<feature type="compositionally biased region" description="Polar residues" evidence="2">
    <location>
        <begin position="316"/>
        <end position="358"/>
    </location>
</feature>
<feature type="compositionally biased region" description="Basic and acidic residues" evidence="2">
    <location>
        <begin position="764"/>
        <end position="782"/>
    </location>
</feature>
<evidence type="ECO:0000256" key="1">
    <source>
        <dbReference type="ARBA" id="ARBA00022468"/>
    </source>
</evidence>
<evidence type="ECO:0000256" key="2">
    <source>
        <dbReference type="SAM" id="MobiDB-lite"/>
    </source>
</evidence>
<feature type="region of interest" description="Disordered" evidence="2">
    <location>
        <begin position="269"/>
        <end position="395"/>
    </location>
</feature>
<dbReference type="CDD" id="cd04396">
    <property type="entry name" value="RhoGAP_fSAC7_BAG7"/>
    <property type="match status" value="1"/>
</dbReference>
<dbReference type="SMART" id="SM00324">
    <property type="entry name" value="RhoGAP"/>
    <property type="match status" value="1"/>
</dbReference>
<feature type="compositionally biased region" description="Low complexity" evidence="2">
    <location>
        <begin position="584"/>
        <end position="595"/>
    </location>
</feature>
<feature type="compositionally biased region" description="Low complexity" evidence="2">
    <location>
        <begin position="274"/>
        <end position="283"/>
    </location>
</feature>
<reference evidence="4" key="1">
    <citation type="submission" date="2021-03" db="EMBL/GenBank/DDBJ databases">
        <title>Comparative genomics and phylogenomic investigation of the class Geoglossomycetes provide insights into ecological specialization and systematics.</title>
        <authorList>
            <person name="Melie T."/>
            <person name="Pirro S."/>
            <person name="Miller A.N."/>
            <person name="Quandt A."/>
        </authorList>
    </citation>
    <scope>NUCLEOTIDE SEQUENCE</scope>
    <source>
        <strain evidence="4">CAQ_001_2017</strain>
    </source>
</reference>
<dbReference type="Proteomes" id="UP000750711">
    <property type="component" value="Unassembled WGS sequence"/>
</dbReference>
<protein>
    <recommendedName>
        <fullName evidence="3">Rho-GAP domain-containing protein</fullName>
    </recommendedName>
</protein>
<gene>
    <name evidence="4" type="ORF">GP486_003891</name>
</gene>
<name>A0A9P8LCD9_9PEZI</name>
<dbReference type="GO" id="GO:0005096">
    <property type="term" value="F:GTPase activator activity"/>
    <property type="evidence" value="ECO:0007669"/>
    <property type="project" value="UniProtKB-KW"/>
</dbReference>
<evidence type="ECO:0000259" key="3">
    <source>
        <dbReference type="PROSITE" id="PS50238"/>
    </source>
</evidence>
<proteinExistence type="predicted"/>
<feature type="compositionally biased region" description="Polar residues" evidence="2">
    <location>
        <begin position="600"/>
        <end position="618"/>
    </location>
</feature>
<feature type="domain" description="Rho-GAP" evidence="3">
    <location>
        <begin position="45"/>
        <end position="254"/>
    </location>
</feature>
<dbReference type="PROSITE" id="PS50238">
    <property type="entry name" value="RHOGAP"/>
    <property type="match status" value="1"/>
</dbReference>
<dbReference type="EMBL" id="JAGHQM010000561">
    <property type="protein sequence ID" value="KAH0559597.1"/>
    <property type="molecule type" value="Genomic_DNA"/>
</dbReference>
<dbReference type="PANTHER" id="PTHR15228:SF25">
    <property type="entry name" value="F-BAR DOMAIN-CONTAINING PROTEIN"/>
    <property type="match status" value="1"/>
</dbReference>
<feature type="region of interest" description="Disordered" evidence="2">
    <location>
        <begin position="411"/>
        <end position="788"/>
    </location>
</feature>
<feature type="compositionally biased region" description="Basic and acidic residues" evidence="2">
    <location>
        <begin position="724"/>
        <end position="737"/>
    </location>
</feature>